<dbReference type="AlphaFoldDB" id="A0AAV2HC62"/>
<evidence type="ECO:0000256" key="1">
    <source>
        <dbReference type="ARBA" id="ARBA00007623"/>
    </source>
</evidence>
<dbReference type="PANTHER" id="PTHR10183">
    <property type="entry name" value="CALPAIN"/>
    <property type="match status" value="1"/>
</dbReference>
<gene>
    <name evidence="4" type="ORF">GSLYS_00004953001</name>
</gene>
<proteinExistence type="inferred from homology"/>
<dbReference type="PANTHER" id="PTHR10183:SF433">
    <property type="entry name" value="CALPAIN-A-RELATED"/>
    <property type="match status" value="1"/>
</dbReference>
<comment type="similarity">
    <text evidence="1">Belongs to the peptidase C2 family.</text>
</comment>
<dbReference type="Pfam" id="PF00648">
    <property type="entry name" value="Peptidase_C2"/>
    <property type="match status" value="1"/>
</dbReference>
<dbReference type="PROSITE" id="PS50203">
    <property type="entry name" value="CALPAIN_CAT"/>
    <property type="match status" value="1"/>
</dbReference>
<dbReference type="InterPro" id="IPR038765">
    <property type="entry name" value="Papain-like_cys_pep_sf"/>
</dbReference>
<evidence type="ECO:0000313" key="4">
    <source>
        <dbReference type="EMBL" id="CAL1530828.1"/>
    </source>
</evidence>
<dbReference type="Proteomes" id="UP001497497">
    <property type="component" value="Unassembled WGS sequence"/>
</dbReference>
<accession>A0AAV2HC62</accession>
<organism evidence="4 5">
    <name type="scientific">Lymnaea stagnalis</name>
    <name type="common">Great pond snail</name>
    <name type="synonym">Helix stagnalis</name>
    <dbReference type="NCBI Taxonomy" id="6523"/>
    <lineage>
        <taxon>Eukaryota</taxon>
        <taxon>Metazoa</taxon>
        <taxon>Spiralia</taxon>
        <taxon>Lophotrochozoa</taxon>
        <taxon>Mollusca</taxon>
        <taxon>Gastropoda</taxon>
        <taxon>Heterobranchia</taxon>
        <taxon>Euthyneura</taxon>
        <taxon>Panpulmonata</taxon>
        <taxon>Hygrophila</taxon>
        <taxon>Lymnaeoidea</taxon>
        <taxon>Lymnaeidae</taxon>
        <taxon>Lymnaea</taxon>
    </lineage>
</organism>
<dbReference type="Gene3D" id="3.90.70.10">
    <property type="entry name" value="Cysteine proteinases"/>
    <property type="match status" value="1"/>
</dbReference>
<dbReference type="SUPFAM" id="SSF54001">
    <property type="entry name" value="Cysteine proteinases"/>
    <property type="match status" value="1"/>
</dbReference>
<feature type="domain" description="Calpain catalytic" evidence="3">
    <location>
        <begin position="1"/>
        <end position="42"/>
    </location>
</feature>
<dbReference type="GO" id="GO:0004198">
    <property type="term" value="F:calcium-dependent cysteine-type endopeptidase activity"/>
    <property type="evidence" value="ECO:0007669"/>
    <property type="project" value="InterPro"/>
</dbReference>
<dbReference type="InterPro" id="IPR001300">
    <property type="entry name" value="Peptidase_C2_calpain_cat"/>
</dbReference>
<dbReference type="GO" id="GO:0005737">
    <property type="term" value="C:cytoplasm"/>
    <property type="evidence" value="ECO:0007669"/>
    <property type="project" value="TreeGrafter"/>
</dbReference>
<reference evidence="4 5" key="1">
    <citation type="submission" date="2024-04" db="EMBL/GenBank/DDBJ databases">
        <authorList>
            <consortium name="Genoscope - CEA"/>
            <person name="William W."/>
        </authorList>
    </citation>
    <scope>NUCLEOTIDE SEQUENCE [LARGE SCALE GENOMIC DNA]</scope>
</reference>
<feature type="non-terminal residue" evidence="4">
    <location>
        <position position="69"/>
    </location>
</feature>
<evidence type="ECO:0000313" key="5">
    <source>
        <dbReference type="Proteomes" id="UP001497497"/>
    </source>
</evidence>
<dbReference type="InterPro" id="IPR022684">
    <property type="entry name" value="Calpain_cysteine_protease"/>
</dbReference>
<dbReference type="EMBL" id="CAXITT010000076">
    <property type="protein sequence ID" value="CAL1530828.1"/>
    <property type="molecule type" value="Genomic_DNA"/>
</dbReference>
<comment type="caution">
    <text evidence="2">Lacks conserved residue(s) required for the propagation of feature annotation.</text>
</comment>
<protein>
    <recommendedName>
        <fullName evidence="3">Calpain catalytic domain-containing protein</fullName>
    </recommendedName>
</protein>
<comment type="caution">
    <text evidence="4">The sequence shown here is derived from an EMBL/GenBank/DDBJ whole genome shotgun (WGS) entry which is preliminary data.</text>
</comment>
<keyword evidence="5" id="KW-1185">Reference proteome</keyword>
<name>A0AAV2HC62_LYMST</name>
<evidence type="ECO:0000256" key="2">
    <source>
        <dbReference type="PROSITE-ProRule" id="PRU00239"/>
    </source>
</evidence>
<dbReference type="GO" id="GO:0006508">
    <property type="term" value="P:proteolysis"/>
    <property type="evidence" value="ECO:0007669"/>
    <property type="project" value="InterPro"/>
</dbReference>
<evidence type="ECO:0000259" key="3">
    <source>
        <dbReference type="PROSITE" id="PS50203"/>
    </source>
</evidence>
<sequence>MRDLSPEMRHDLEFTDKDDGEFWISFEDFATNFDEIQLCHLYPEAFIDQLADSKKKQQWIATVYHGSWI</sequence>